<reference evidence="1 2" key="1">
    <citation type="journal article" date="2016" name="Nat. Commun.">
        <title>Extremotolerant tardigrade genome and improved radiotolerance of human cultured cells by tardigrade-unique protein.</title>
        <authorList>
            <person name="Hashimoto T."/>
            <person name="Horikawa D.D."/>
            <person name="Saito Y."/>
            <person name="Kuwahara H."/>
            <person name="Kozuka-Hata H."/>
            <person name="Shin-I T."/>
            <person name="Minakuchi Y."/>
            <person name="Ohishi K."/>
            <person name="Motoyama A."/>
            <person name="Aizu T."/>
            <person name="Enomoto A."/>
            <person name="Kondo K."/>
            <person name="Tanaka S."/>
            <person name="Hara Y."/>
            <person name="Koshikawa S."/>
            <person name="Sagara H."/>
            <person name="Miura T."/>
            <person name="Yokobori S."/>
            <person name="Miyagawa K."/>
            <person name="Suzuki Y."/>
            <person name="Kubo T."/>
            <person name="Oyama M."/>
            <person name="Kohara Y."/>
            <person name="Fujiyama A."/>
            <person name="Arakawa K."/>
            <person name="Katayama T."/>
            <person name="Toyoda A."/>
            <person name="Kunieda T."/>
        </authorList>
    </citation>
    <scope>NUCLEOTIDE SEQUENCE [LARGE SCALE GENOMIC DNA]</scope>
    <source>
        <strain evidence="1 2">YOKOZUNA-1</strain>
    </source>
</reference>
<gene>
    <name evidence="1" type="primary">RvY_11403-1</name>
    <name evidence="1" type="synonym">RvY_11403.1</name>
    <name evidence="1" type="ORF">RvY_11403</name>
</gene>
<dbReference type="Proteomes" id="UP000186922">
    <property type="component" value="Unassembled WGS sequence"/>
</dbReference>
<sequence>MFELILTDTDSLYIAFARTSWIEMVKARYREVFLRERDEWLVPDRNAPNHKELSGNAVSSNWSLKAKALSH</sequence>
<comment type="caution">
    <text evidence="1">The sequence shown here is derived from an EMBL/GenBank/DDBJ whole genome shotgun (WGS) entry which is preliminary data.</text>
</comment>
<name>A0A1D1VIF3_RAMVA</name>
<keyword evidence="2" id="KW-1185">Reference proteome</keyword>
<dbReference type="AlphaFoldDB" id="A0A1D1VIF3"/>
<evidence type="ECO:0000313" key="2">
    <source>
        <dbReference type="Proteomes" id="UP000186922"/>
    </source>
</evidence>
<accession>A0A1D1VIF3</accession>
<protein>
    <submittedName>
        <fullName evidence="1">Uncharacterized protein</fullName>
    </submittedName>
</protein>
<organism evidence="1 2">
    <name type="scientific">Ramazzottius varieornatus</name>
    <name type="common">Water bear</name>
    <name type="synonym">Tardigrade</name>
    <dbReference type="NCBI Taxonomy" id="947166"/>
    <lineage>
        <taxon>Eukaryota</taxon>
        <taxon>Metazoa</taxon>
        <taxon>Ecdysozoa</taxon>
        <taxon>Tardigrada</taxon>
        <taxon>Eutardigrada</taxon>
        <taxon>Parachela</taxon>
        <taxon>Hypsibioidea</taxon>
        <taxon>Ramazzottiidae</taxon>
        <taxon>Ramazzottius</taxon>
    </lineage>
</organism>
<proteinExistence type="predicted"/>
<dbReference type="EMBL" id="BDGG01000006">
    <property type="protein sequence ID" value="GAV00576.1"/>
    <property type="molecule type" value="Genomic_DNA"/>
</dbReference>
<evidence type="ECO:0000313" key="1">
    <source>
        <dbReference type="EMBL" id="GAV00576.1"/>
    </source>
</evidence>